<proteinExistence type="predicted"/>
<dbReference type="Proteomes" id="UP000069940">
    <property type="component" value="Unassembled WGS sequence"/>
</dbReference>
<dbReference type="RefSeq" id="XP_062704943.1">
    <property type="nucleotide sequence ID" value="XM_062848959.1"/>
</dbReference>
<protein>
    <recommendedName>
        <fullName evidence="4">MULE transposase domain-containing protein</fullName>
    </recommendedName>
</protein>
<evidence type="ECO:0000313" key="2">
    <source>
        <dbReference type="EnsemblMetazoa" id="AALFPA23_001393.P1125"/>
    </source>
</evidence>
<evidence type="ECO:0000313" key="3">
    <source>
        <dbReference type="Proteomes" id="UP000069940"/>
    </source>
</evidence>
<evidence type="ECO:0000256" key="1">
    <source>
        <dbReference type="SAM" id="MobiDB-lite"/>
    </source>
</evidence>
<organism evidence="2 3">
    <name type="scientific">Aedes albopictus</name>
    <name type="common">Asian tiger mosquito</name>
    <name type="synonym">Stegomyia albopicta</name>
    <dbReference type="NCBI Taxonomy" id="7160"/>
    <lineage>
        <taxon>Eukaryota</taxon>
        <taxon>Metazoa</taxon>
        <taxon>Ecdysozoa</taxon>
        <taxon>Arthropoda</taxon>
        <taxon>Hexapoda</taxon>
        <taxon>Insecta</taxon>
        <taxon>Pterygota</taxon>
        <taxon>Neoptera</taxon>
        <taxon>Endopterygota</taxon>
        <taxon>Diptera</taxon>
        <taxon>Nematocera</taxon>
        <taxon>Culicoidea</taxon>
        <taxon>Culicidae</taxon>
        <taxon>Culicinae</taxon>
        <taxon>Aedini</taxon>
        <taxon>Aedes</taxon>
        <taxon>Stegomyia</taxon>
    </lineage>
</organism>
<dbReference type="GeneID" id="134287313"/>
<name>A0ABM1XNU2_AEDAL</name>
<evidence type="ECO:0008006" key="4">
    <source>
        <dbReference type="Google" id="ProtNLM"/>
    </source>
</evidence>
<reference evidence="2" key="2">
    <citation type="submission" date="2025-05" db="UniProtKB">
        <authorList>
            <consortium name="EnsemblMetazoa"/>
        </authorList>
    </citation>
    <scope>IDENTIFICATION</scope>
    <source>
        <strain evidence="2">Foshan</strain>
    </source>
</reference>
<feature type="compositionally biased region" description="Basic and acidic residues" evidence="1">
    <location>
        <begin position="1"/>
        <end position="16"/>
    </location>
</feature>
<sequence length="230" mass="25850">MSDKGHAADMPSEHNHPPNPLTVKCRKLRNELRQRSEGRLEPPTVTIRECAKEVSNEVQTMVSKPAQRKICQRSRQPAKYPKEPTPGNYVEIPDSFKKTLDGADFLLAVTETALLFSTNDNIRRLSTAKTWMMDGTFATTAPPGFTQIYSILGCIGSGDAARYLPFVFILLTNKSEKTYTSALEELLKPFVTSFLNASVKDVSFTLRKTFLKEFRAAAFLQFTPKTMQFS</sequence>
<reference evidence="3" key="1">
    <citation type="journal article" date="2015" name="Proc. Natl. Acad. Sci. U.S.A.">
        <title>Genome sequence of the Asian Tiger mosquito, Aedes albopictus, reveals insights into its biology, genetics, and evolution.</title>
        <authorList>
            <person name="Chen X.G."/>
            <person name="Jiang X."/>
            <person name="Gu J."/>
            <person name="Xu M."/>
            <person name="Wu Y."/>
            <person name="Deng Y."/>
            <person name="Zhang C."/>
            <person name="Bonizzoni M."/>
            <person name="Dermauw W."/>
            <person name="Vontas J."/>
            <person name="Armbruster P."/>
            <person name="Huang X."/>
            <person name="Yang Y."/>
            <person name="Zhang H."/>
            <person name="He W."/>
            <person name="Peng H."/>
            <person name="Liu Y."/>
            <person name="Wu K."/>
            <person name="Chen J."/>
            <person name="Lirakis M."/>
            <person name="Topalis P."/>
            <person name="Van Leeuwen T."/>
            <person name="Hall A.B."/>
            <person name="Jiang X."/>
            <person name="Thorpe C."/>
            <person name="Mueller R.L."/>
            <person name="Sun C."/>
            <person name="Waterhouse R.M."/>
            <person name="Yan G."/>
            <person name="Tu Z.J."/>
            <person name="Fang X."/>
            <person name="James A.A."/>
        </authorList>
    </citation>
    <scope>NUCLEOTIDE SEQUENCE [LARGE SCALE GENOMIC DNA]</scope>
    <source>
        <strain evidence="3">Foshan</strain>
    </source>
</reference>
<feature type="region of interest" description="Disordered" evidence="1">
    <location>
        <begin position="1"/>
        <end position="22"/>
    </location>
</feature>
<dbReference type="EnsemblMetazoa" id="AALFPA23_001393.R1125">
    <property type="protein sequence ID" value="AALFPA23_001393.P1125"/>
    <property type="gene ID" value="AALFPA23_001393"/>
</dbReference>
<keyword evidence="3" id="KW-1185">Reference proteome</keyword>
<accession>A0ABM1XNU2</accession>
<feature type="region of interest" description="Disordered" evidence="1">
    <location>
        <begin position="65"/>
        <end position="87"/>
    </location>
</feature>